<feature type="compositionally biased region" description="Polar residues" evidence="1">
    <location>
        <begin position="108"/>
        <end position="117"/>
    </location>
</feature>
<feature type="region of interest" description="Disordered" evidence="1">
    <location>
        <begin position="107"/>
        <end position="134"/>
    </location>
</feature>
<reference evidence="3 4" key="1">
    <citation type="submission" date="2023-07" db="EMBL/GenBank/DDBJ databases">
        <title>Sequencing the genomes of 1000 actinobacteria strains.</title>
        <authorList>
            <person name="Klenk H.-P."/>
        </authorList>
    </citation>
    <scope>NUCLEOTIDE SEQUENCE [LARGE SCALE GENOMIC DNA]</scope>
    <source>
        <strain evidence="3 4">DSM 15539</strain>
    </source>
</reference>
<gene>
    <name evidence="3" type="ORF">J2S36_001140</name>
</gene>
<evidence type="ECO:0000256" key="1">
    <source>
        <dbReference type="SAM" id="MobiDB-lite"/>
    </source>
</evidence>
<keyword evidence="2" id="KW-0812">Transmembrane</keyword>
<proteinExistence type="predicted"/>
<evidence type="ECO:0000256" key="2">
    <source>
        <dbReference type="SAM" id="Phobius"/>
    </source>
</evidence>
<feature type="compositionally biased region" description="Polar residues" evidence="1">
    <location>
        <begin position="47"/>
        <end position="63"/>
    </location>
</feature>
<dbReference type="Proteomes" id="UP001266099">
    <property type="component" value="Unassembled WGS sequence"/>
</dbReference>
<feature type="compositionally biased region" description="Polar residues" evidence="1">
    <location>
        <begin position="1"/>
        <end position="13"/>
    </location>
</feature>
<evidence type="ECO:0000313" key="3">
    <source>
        <dbReference type="EMBL" id="MDR6939597.1"/>
    </source>
</evidence>
<keyword evidence="4" id="KW-1185">Reference proteome</keyword>
<keyword evidence="2" id="KW-0472">Membrane</keyword>
<dbReference type="RefSeq" id="WP_309956391.1">
    <property type="nucleotide sequence ID" value="NZ_JAVDUJ010000001.1"/>
</dbReference>
<keyword evidence="2" id="KW-1133">Transmembrane helix</keyword>
<dbReference type="EMBL" id="JAVDUJ010000001">
    <property type="protein sequence ID" value="MDR6939597.1"/>
    <property type="molecule type" value="Genomic_DNA"/>
</dbReference>
<organism evidence="3 4">
    <name type="scientific">Arcanobacterium hippocoleae</name>
    <dbReference type="NCBI Taxonomy" id="149017"/>
    <lineage>
        <taxon>Bacteria</taxon>
        <taxon>Bacillati</taxon>
        <taxon>Actinomycetota</taxon>
        <taxon>Actinomycetes</taxon>
        <taxon>Actinomycetales</taxon>
        <taxon>Actinomycetaceae</taxon>
        <taxon>Arcanobacterium</taxon>
    </lineage>
</organism>
<feature type="transmembrane region" description="Helical" evidence="2">
    <location>
        <begin position="175"/>
        <end position="193"/>
    </location>
</feature>
<accession>A0ABU1T2I1</accession>
<feature type="region of interest" description="Disordered" evidence="1">
    <location>
        <begin position="1"/>
        <end position="85"/>
    </location>
</feature>
<sequence length="194" mass="20756">MAHAFESSNTSGSAWMGGSKHNPLKSKPASAWKMRTEAADDFLAGAVSQQKPAKAAHTSNNARTARVKQAKQQRPSRLVSAPQKQPFLTQLAESLKQDIAEAAREANKNNTTATGNSQTTPATPPPAQAPVPADSSLPQQLAAKNEKTYESFSELLKNLDRLQGEELTSAIKSTISANIGVVIAVIFVLFLIMF</sequence>
<comment type="caution">
    <text evidence="3">The sequence shown here is derived from an EMBL/GenBank/DDBJ whole genome shotgun (WGS) entry which is preliminary data.</text>
</comment>
<evidence type="ECO:0000313" key="4">
    <source>
        <dbReference type="Proteomes" id="UP001266099"/>
    </source>
</evidence>
<protein>
    <submittedName>
        <fullName evidence="3">Uncharacterized protein</fullName>
    </submittedName>
</protein>
<name>A0ABU1T2I1_9ACTO</name>